<evidence type="ECO:0000313" key="1">
    <source>
        <dbReference type="EMBL" id="MPC84493.1"/>
    </source>
</evidence>
<proteinExistence type="predicted"/>
<reference evidence="1 2" key="1">
    <citation type="submission" date="2019-05" db="EMBL/GenBank/DDBJ databases">
        <title>Another draft genome of Portunus trituberculatus and its Hox gene families provides insights of decapod evolution.</title>
        <authorList>
            <person name="Jeong J.-H."/>
            <person name="Song I."/>
            <person name="Kim S."/>
            <person name="Choi T."/>
            <person name="Kim D."/>
            <person name="Ryu S."/>
            <person name="Kim W."/>
        </authorList>
    </citation>
    <scope>NUCLEOTIDE SEQUENCE [LARGE SCALE GENOMIC DNA]</scope>
    <source>
        <tissue evidence="1">Muscle</tissue>
    </source>
</reference>
<comment type="caution">
    <text evidence="1">The sequence shown here is derived from an EMBL/GenBank/DDBJ whole genome shotgun (WGS) entry which is preliminary data.</text>
</comment>
<gene>
    <name evidence="1" type="ORF">E2C01_079232</name>
</gene>
<dbReference type="AlphaFoldDB" id="A0A5B7IQ26"/>
<keyword evidence="2" id="KW-1185">Reference proteome</keyword>
<sequence>MYHSDSAYRSTGDLLPTLHLKASKCIANGNTSEEVSSSPWTLTMTHDTPLTFMILGRKW</sequence>
<organism evidence="1 2">
    <name type="scientific">Portunus trituberculatus</name>
    <name type="common">Swimming crab</name>
    <name type="synonym">Neptunus trituberculatus</name>
    <dbReference type="NCBI Taxonomy" id="210409"/>
    <lineage>
        <taxon>Eukaryota</taxon>
        <taxon>Metazoa</taxon>
        <taxon>Ecdysozoa</taxon>
        <taxon>Arthropoda</taxon>
        <taxon>Crustacea</taxon>
        <taxon>Multicrustacea</taxon>
        <taxon>Malacostraca</taxon>
        <taxon>Eumalacostraca</taxon>
        <taxon>Eucarida</taxon>
        <taxon>Decapoda</taxon>
        <taxon>Pleocyemata</taxon>
        <taxon>Brachyura</taxon>
        <taxon>Eubrachyura</taxon>
        <taxon>Portunoidea</taxon>
        <taxon>Portunidae</taxon>
        <taxon>Portuninae</taxon>
        <taxon>Portunus</taxon>
    </lineage>
</organism>
<dbReference type="Proteomes" id="UP000324222">
    <property type="component" value="Unassembled WGS sequence"/>
</dbReference>
<accession>A0A5B7IQ26</accession>
<protein>
    <submittedName>
        <fullName evidence="1">Uncharacterized protein</fullName>
    </submittedName>
</protein>
<name>A0A5B7IQ26_PORTR</name>
<dbReference type="EMBL" id="VSRR010065556">
    <property type="protein sequence ID" value="MPC84493.1"/>
    <property type="molecule type" value="Genomic_DNA"/>
</dbReference>
<evidence type="ECO:0000313" key="2">
    <source>
        <dbReference type="Proteomes" id="UP000324222"/>
    </source>
</evidence>